<organism evidence="11 12">
    <name type="scientific">Intestinicryptomonas porci</name>
    <dbReference type="NCBI Taxonomy" id="2926320"/>
    <lineage>
        <taxon>Bacteria</taxon>
        <taxon>Pseudomonadati</taxon>
        <taxon>Verrucomicrobiota</taxon>
        <taxon>Opitutia</taxon>
        <taxon>Opitutales</taxon>
        <taxon>Intestinicryptomonaceae</taxon>
        <taxon>Intestinicryptomonas</taxon>
    </lineage>
</organism>
<dbReference type="Pfam" id="PF00132">
    <property type="entry name" value="Hexapep"/>
    <property type="match status" value="1"/>
</dbReference>
<dbReference type="EMBL" id="JALBUT010000006">
    <property type="protein sequence ID" value="MDX8415780.1"/>
    <property type="molecule type" value="Genomic_DNA"/>
</dbReference>
<evidence type="ECO:0000313" key="11">
    <source>
        <dbReference type="EMBL" id="MDX8415780.1"/>
    </source>
</evidence>
<dbReference type="SUPFAM" id="SSF51161">
    <property type="entry name" value="Trimeric LpxA-like enzymes"/>
    <property type="match status" value="1"/>
</dbReference>
<dbReference type="PROSITE" id="PS00101">
    <property type="entry name" value="HEXAPEP_TRANSFERASES"/>
    <property type="match status" value="1"/>
</dbReference>
<dbReference type="SMART" id="SM00971">
    <property type="entry name" value="SATase_N"/>
    <property type="match status" value="1"/>
</dbReference>
<dbReference type="InterPro" id="IPR001451">
    <property type="entry name" value="Hexapep"/>
</dbReference>
<keyword evidence="7" id="KW-0677">Repeat</keyword>
<dbReference type="InterPro" id="IPR010493">
    <property type="entry name" value="Ser_AcTrfase_N"/>
</dbReference>
<accession>A0ABU4WJP7</accession>
<evidence type="ECO:0000256" key="3">
    <source>
        <dbReference type="ARBA" id="ARBA00013266"/>
    </source>
</evidence>
<dbReference type="Proteomes" id="UP001275932">
    <property type="component" value="Unassembled WGS sequence"/>
</dbReference>
<dbReference type="NCBIfam" id="TIGR01172">
    <property type="entry name" value="cysE"/>
    <property type="match status" value="1"/>
</dbReference>
<dbReference type="InterPro" id="IPR042122">
    <property type="entry name" value="Ser_AcTrfase_N_sf"/>
</dbReference>
<dbReference type="InterPro" id="IPR018357">
    <property type="entry name" value="Hexapep_transf_CS"/>
</dbReference>
<evidence type="ECO:0000256" key="8">
    <source>
        <dbReference type="ARBA" id="ARBA00023315"/>
    </source>
</evidence>
<evidence type="ECO:0000313" key="12">
    <source>
        <dbReference type="Proteomes" id="UP001275932"/>
    </source>
</evidence>
<evidence type="ECO:0000256" key="2">
    <source>
        <dbReference type="ARBA" id="ARBA00007274"/>
    </source>
</evidence>
<comment type="caution">
    <text evidence="11">The sequence shown here is derived from an EMBL/GenBank/DDBJ whole genome shotgun (WGS) entry which is preliminary data.</text>
</comment>
<gene>
    <name evidence="11" type="primary">cysE</name>
    <name evidence="11" type="ORF">MOX91_06280</name>
</gene>
<dbReference type="Gene3D" id="1.10.3130.10">
    <property type="entry name" value="serine acetyltransferase, domain 1"/>
    <property type="match status" value="1"/>
</dbReference>
<dbReference type="GO" id="GO:0009001">
    <property type="term" value="F:serine O-acetyltransferase activity"/>
    <property type="evidence" value="ECO:0007669"/>
    <property type="project" value="UniProtKB-EC"/>
</dbReference>
<dbReference type="InterPro" id="IPR011004">
    <property type="entry name" value="Trimer_LpxA-like_sf"/>
</dbReference>
<protein>
    <recommendedName>
        <fullName evidence="4">Serine acetyltransferase</fullName>
        <ecNumber evidence="3">2.3.1.30</ecNumber>
    </recommendedName>
</protein>
<proteinExistence type="inferred from homology"/>
<dbReference type="Pfam" id="PF06426">
    <property type="entry name" value="SATase_N"/>
    <property type="match status" value="1"/>
</dbReference>
<reference evidence="11 12" key="1">
    <citation type="submission" date="2022-03" db="EMBL/GenBank/DDBJ databases">
        <title>Novel taxa within the pig intestine.</title>
        <authorList>
            <person name="Wylensek D."/>
            <person name="Bishof K."/>
            <person name="Afrizal A."/>
            <person name="Clavel T."/>
        </authorList>
    </citation>
    <scope>NUCLEOTIDE SEQUENCE [LARGE SCALE GENOMIC DNA]</scope>
    <source>
        <strain evidence="11 12">CLA-KB-P66</strain>
    </source>
</reference>
<keyword evidence="6 11" id="KW-0808">Transferase</keyword>
<keyword evidence="8 11" id="KW-0012">Acyltransferase</keyword>
<name>A0ABU4WJP7_9BACT</name>
<dbReference type="EC" id="2.3.1.30" evidence="3"/>
<evidence type="ECO:0000256" key="6">
    <source>
        <dbReference type="ARBA" id="ARBA00022679"/>
    </source>
</evidence>
<dbReference type="RefSeq" id="WP_370397230.1">
    <property type="nucleotide sequence ID" value="NZ_JALBUT010000006.1"/>
</dbReference>
<evidence type="ECO:0000256" key="7">
    <source>
        <dbReference type="ARBA" id="ARBA00022737"/>
    </source>
</evidence>
<dbReference type="NCBIfam" id="NF041874">
    <property type="entry name" value="EPS_EpsC"/>
    <property type="match status" value="1"/>
</dbReference>
<dbReference type="InterPro" id="IPR005881">
    <property type="entry name" value="Ser_O-AcTrfase"/>
</dbReference>
<evidence type="ECO:0000256" key="5">
    <source>
        <dbReference type="ARBA" id="ARBA00022605"/>
    </source>
</evidence>
<keyword evidence="5" id="KW-0028">Amino-acid biosynthesis</keyword>
<evidence type="ECO:0000256" key="4">
    <source>
        <dbReference type="ARBA" id="ARBA00018522"/>
    </source>
</evidence>
<dbReference type="Gene3D" id="2.160.10.10">
    <property type="entry name" value="Hexapeptide repeat proteins"/>
    <property type="match status" value="1"/>
</dbReference>
<evidence type="ECO:0000259" key="10">
    <source>
        <dbReference type="SMART" id="SM00971"/>
    </source>
</evidence>
<feature type="domain" description="Serine acetyltransferase N-terminal" evidence="10">
    <location>
        <begin position="11"/>
        <end position="115"/>
    </location>
</feature>
<evidence type="ECO:0000256" key="1">
    <source>
        <dbReference type="ARBA" id="ARBA00004876"/>
    </source>
</evidence>
<sequence length="263" mass="28688">MNDILEKLDEVWGEIRKEAESVAEKEPALTSLFEDVILSRATLFEAIGCRISRKFAAKAMPESLVREIFVYVCSKNEDVRRNILRDIVAIYDRDPACSSYLEPVMYFKGFQAICVHRMAHVLWNAGRRHLALYFQSLSSEIYGVDIHPAAKFGGGILLDHATSFVAGETSVVEDDVSILHEVTLGGTSTECGDRHPKVRSGVLIGAGAKLLGNIEIGMGAKIGAGSVVLCDVPAHTTVAGVPAKSICSSKERMPSLNMNQHLE</sequence>
<keyword evidence="12" id="KW-1185">Reference proteome</keyword>
<comment type="catalytic activity">
    <reaction evidence="9">
        <text>L-serine + acetyl-CoA = O-acetyl-L-serine + CoA</text>
        <dbReference type="Rhea" id="RHEA:24560"/>
        <dbReference type="ChEBI" id="CHEBI:33384"/>
        <dbReference type="ChEBI" id="CHEBI:57287"/>
        <dbReference type="ChEBI" id="CHEBI:57288"/>
        <dbReference type="ChEBI" id="CHEBI:58340"/>
        <dbReference type="EC" id="2.3.1.30"/>
    </reaction>
</comment>
<dbReference type="InterPro" id="IPR053376">
    <property type="entry name" value="Serine_acetyltransferase"/>
</dbReference>
<comment type="pathway">
    <text evidence="1">Amino-acid biosynthesis; L-cysteine biosynthesis; L-cysteine from L-serine: step 1/2.</text>
</comment>
<dbReference type="PANTHER" id="PTHR42811">
    <property type="entry name" value="SERINE ACETYLTRANSFERASE"/>
    <property type="match status" value="1"/>
</dbReference>
<comment type="similarity">
    <text evidence="2">Belongs to the transferase hexapeptide repeat family.</text>
</comment>
<evidence type="ECO:0000256" key="9">
    <source>
        <dbReference type="ARBA" id="ARBA00049486"/>
    </source>
</evidence>
<dbReference type="InterPro" id="IPR045304">
    <property type="entry name" value="LbH_SAT"/>
</dbReference>
<dbReference type="CDD" id="cd03354">
    <property type="entry name" value="LbH_SAT"/>
    <property type="match status" value="1"/>
</dbReference>